<dbReference type="NCBIfam" id="NF008648">
    <property type="entry name" value="PRK11642.1"/>
    <property type="match status" value="1"/>
</dbReference>
<gene>
    <name evidence="8 11" type="primary">rnr</name>
    <name evidence="11" type="ORF">Kalk_15040</name>
</gene>
<evidence type="ECO:0000256" key="2">
    <source>
        <dbReference type="ARBA" id="ARBA00004496"/>
    </source>
</evidence>
<dbReference type="EC" id="3.1.13.1" evidence="8"/>
<dbReference type="PANTHER" id="PTHR23355">
    <property type="entry name" value="RIBONUCLEASE"/>
    <property type="match status" value="1"/>
</dbReference>
<dbReference type="Gene3D" id="2.40.50.140">
    <property type="entry name" value="Nucleic acid-binding proteins"/>
    <property type="match status" value="2"/>
</dbReference>
<feature type="compositionally biased region" description="Basic residues" evidence="9">
    <location>
        <begin position="813"/>
        <end position="831"/>
    </location>
</feature>
<dbReference type="SMART" id="SM00955">
    <property type="entry name" value="RNB"/>
    <property type="match status" value="1"/>
</dbReference>
<dbReference type="PANTHER" id="PTHR23355:SF9">
    <property type="entry name" value="DIS3-LIKE EXONUCLEASE 2"/>
    <property type="match status" value="1"/>
</dbReference>
<organism evidence="11 12">
    <name type="scientific">Ketobacter alkanivorans</name>
    <dbReference type="NCBI Taxonomy" id="1917421"/>
    <lineage>
        <taxon>Bacteria</taxon>
        <taxon>Pseudomonadati</taxon>
        <taxon>Pseudomonadota</taxon>
        <taxon>Gammaproteobacteria</taxon>
        <taxon>Pseudomonadales</taxon>
        <taxon>Ketobacteraceae</taxon>
        <taxon>Ketobacter</taxon>
    </lineage>
</organism>
<dbReference type="InterPro" id="IPR050180">
    <property type="entry name" value="RNR_Ribonuclease"/>
</dbReference>
<comment type="subcellular location">
    <subcellularLocation>
        <location evidence="2 8">Cytoplasm</location>
    </subcellularLocation>
</comment>
<dbReference type="PROSITE" id="PS50126">
    <property type="entry name" value="S1"/>
    <property type="match status" value="1"/>
</dbReference>
<dbReference type="InterPro" id="IPR013668">
    <property type="entry name" value="RNase_R_HTH_12"/>
</dbReference>
<dbReference type="Proteomes" id="UP000235116">
    <property type="component" value="Chromosome"/>
</dbReference>
<dbReference type="NCBIfam" id="TIGR02063">
    <property type="entry name" value="RNase_R"/>
    <property type="match status" value="1"/>
</dbReference>
<dbReference type="SMART" id="SM00357">
    <property type="entry name" value="CSP"/>
    <property type="match status" value="2"/>
</dbReference>
<dbReference type="InterPro" id="IPR004476">
    <property type="entry name" value="RNase_II/RNase_R"/>
</dbReference>
<keyword evidence="12" id="KW-1185">Reference proteome</keyword>
<dbReference type="AlphaFoldDB" id="A0A2K9LMU2"/>
<dbReference type="CDD" id="cd04471">
    <property type="entry name" value="S1_RNase_R"/>
    <property type="match status" value="1"/>
</dbReference>
<dbReference type="InterPro" id="IPR011805">
    <property type="entry name" value="RNase_R"/>
</dbReference>
<dbReference type="InterPro" id="IPR012340">
    <property type="entry name" value="NA-bd_OB-fold"/>
</dbReference>
<dbReference type="Pfam" id="PF08461">
    <property type="entry name" value="WHD_RNase_R"/>
    <property type="match status" value="1"/>
</dbReference>
<dbReference type="InterPro" id="IPR001900">
    <property type="entry name" value="RNase_II/R"/>
</dbReference>
<dbReference type="InterPro" id="IPR013223">
    <property type="entry name" value="RNase_B_OB_dom"/>
</dbReference>
<evidence type="ECO:0000256" key="5">
    <source>
        <dbReference type="ARBA" id="ARBA00022801"/>
    </source>
</evidence>
<feature type="region of interest" description="Disordered" evidence="9">
    <location>
        <begin position="751"/>
        <end position="831"/>
    </location>
</feature>
<dbReference type="PROSITE" id="PS01175">
    <property type="entry name" value="RIBONUCLEASE_II"/>
    <property type="match status" value="1"/>
</dbReference>
<comment type="function">
    <text evidence="8">3'-5' exoribonuclease that releases 5'-nucleoside monophosphates and is involved in maturation of structured RNAs.</text>
</comment>
<keyword evidence="6 8" id="KW-0269">Exonuclease</keyword>
<keyword evidence="5 8" id="KW-0378">Hydrolase</keyword>
<feature type="region of interest" description="Disordered" evidence="9">
    <location>
        <begin position="1"/>
        <end position="20"/>
    </location>
</feature>
<dbReference type="InterPro" id="IPR022966">
    <property type="entry name" value="RNase_II/R_CS"/>
</dbReference>
<dbReference type="InterPro" id="IPR011129">
    <property type="entry name" value="CSD"/>
</dbReference>
<dbReference type="HAMAP" id="MF_01895">
    <property type="entry name" value="RNase_R"/>
    <property type="match status" value="1"/>
</dbReference>
<dbReference type="Pfam" id="PF08206">
    <property type="entry name" value="OB_RNB"/>
    <property type="match status" value="1"/>
</dbReference>
<feature type="compositionally biased region" description="Basic and acidic residues" evidence="9">
    <location>
        <begin position="751"/>
        <end position="765"/>
    </location>
</feature>
<evidence type="ECO:0000313" key="12">
    <source>
        <dbReference type="Proteomes" id="UP000235116"/>
    </source>
</evidence>
<keyword evidence="3 8" id="KW-0963">Cytoplasm</keyword>
<evidence type="ECO:0000259" key="10">
    <source>
        <dbReference type="PROSITE" id="PS50126"/>
    </source>
</evidence>
<dbReference type="InterPro" id="IPR003029">
    <property type="entry name" value="S1_domain"/>
</dbReference>
<evidence type="ECO:0000256" key="9">
    <source>
        <dbReference type="SAM" id="MobiDB-lite"/>
    </source>
</evidence>
<evidence type="ECO:0000256" key="3">
    <source>
        <dbReference type="ARBA" id="ARBA00022490"/>
    </source>
</evidence>
<evidence type="ECO:0000256" key="4">
    <source>
        <dbReference type="ARBA" id="ARBA00022722"/>
    </source>
</evidence>
<comment type="catalytic activity">
    <reaction evidence="1 8">
        <text>Exonucleolytic cleavage in the 3'- to 5'-direction to yield nucleoside 5'-phosphates.</text>
        <dbReference type="EC" id="3.1.13.1"/>
    </reaction>
</comment>
<dbReference type="KEGG" id="kak:Kalk_15040"/>
<keyword evidence="4 8" id="KW-0540">Nuclease</keyword>
<protein>
    <recommendedName>
        <fullName evidence="8">Ribonuclease R</fullName>
        <shortName evidence="8">RNase R</shortName>
        <ecNumber evidence="8">3.1.13.1</ecNumber>
    </recommendedName>
</protein>
<feature type="domain" description="S1 motif" evidence="10">
    <location>
        <begin position="662"/>
        <end position="743"/>
    </location>
</feature>
<dbReference type="GO" id="GO:0005829">
    <property type="term" value="C:cytosol"/>
    <property type="evidence" value="ECO:0007669"/>
    <property type="project" value="UniProtKB-ARBA"/>
</dbReference>
<evidence type="ECO:0000256" key="8">
    <source>
        <dbReference type="HAMAP-Rule" id="MF_01895"/>
    </source>
</evidence>
<evidence type="ECO:0000256" key="7">
    <source>
        <dbReference type="ARBA" id="ARBA00022884"/>
    </source>
</evidence>
<feature type="compositionally biased region" description="Low complexity" evidence="9">
    <location>
        <begin position="793"/>
        <end position="803"/>
    </location>
</feature>
<dbReference type="GO" id="GO:0003723">
    <property type="term" value="F:RNA binding"/>
    <property type="evidence" value="ECO:0007669"/>
    <property type="project" value="UniProtKB-UniRule"/>
</dbReference>
<evidence type="ECO:0000256" key="6">
    <source>
        <dbReference type="ARBA" id="ARBA00022839"/>
    </source>
</evidence>
<comment type="similarity">
    <text evidence="8">Belongs to the RNR ribonuclease family. RNase R subfamily.</text>
</comment>
<keyword evidence="7 8" id="KW-0694">RNA-binding</keyword>
<dbReference type="EMBL" id="CP022684">
    <property type="protein sequence ID" value="AUM13658.1"/>
    <property type="molecule type" value="Genomic_DNA"/>
</dbReference>
<evidence type="ECO:0000313" key="11">
    <source>
        <dbReference type="EMBL" id="AUM13658.1"/>
    </source>
</evidence>
<proteinExistence type="inferred from homology"/>
<dbReference type="OrthoDB" id="9764149at2"/>
<dbReference type="Pfam" id="PF00773">
    <property type="entry name" value="RNB"/>
    <property type="match status" value="1"/>
</dbReference>
<dbReference type="Pfam" id="PF00575">
    <property type="entry name" value="S1"/>
    <property type="match status" value="1"/>
</dbReference>
<dbReference type="Pfam" id="PF17876">
    <property type="entry name" value="CSD2"/>
    <property type="match status" value="1"/>
</dbReference>
<dbReference type="InterPro" id="IPR040476">
    <property type="entry name" value="CSD2"/>
</dbReference>
<dbReference type="SMART" id="SM00316">
    <property type="entry name" value="S1"/>
    <property type="match status" value="1"/>
</dbReference>
<evidence type="ECO:0000256" key="1">
    <source>
        <dbReference type="ARBA" id="ARBA00001849"/>
    </source>
</evidence>
<dbReference type="GO" id="GO:0008859">
    <property type="term" value="F:exoribonuclease II activity"/>
    <property type="evidence" value="ECO:0007669"/>
    <property type="project" value="UniProtKB-UniRule"/>
</dbReference>
<sequence length="831" mass="93402">MTNWSWSDDPNLDNEAQKYDNPVPSRDYILKLLNDRGKPLTHRQICAELDLTDDEAVEAVRRRLRAMERDGQLLSNRRGAYGVAEKMDLIRGVIIGHRDGFGFLKPDDGSDDLYLSARQMRCGFDGDKVLARSGGVDQRGRREATIVEVLERKTQRIVGRYFKESNIGFVTPENRRISQDILIPESDALKAKNGQFVLVEITQQPSYRGQAEGSIVEIIGDHMAPGMEIDVAIRNHDIPHVWPAEVEAAAEHFGSGLTEGDYEHRFDLRKTPFVTIDGEDAKDFDDAVFCEKKRSGGWKLYVAIADVSHYVHPGDPLDQEARKRGNSVYFPEHVVPMLPVNLSNGLCSLNPQVDRLALVCEMSVSDSGKVSRYGFFEAVICSHARLTYNKVGAMLQEPESMEGQDLREQYSAVVPHLEDLYGLYHAFRGQRQQRGAIDFETTETKIEFGEDRKIERIVPTQRNDAHRIIEECMLAANVCAAKFLQKYNLPALYRVHEGPKNEKLENLRAFLKELSIPFMVRTEPKPSDYQEVLGSIKDRPDFELIQTVMLRSMNQAVYSPENKGHFGLSYGAYAHFTSPIRRYPDLLVHRAIRYFVRSGKESTNAKRTADAPPIPQQKILPYDAAAMVELGEQCSMTERRADEATWDVIGWLKCEYMSDKIGDVFKGIITGVTGFGLFVELKDIYVEGLVHVSSLNSDYYHFDEVRHRLVGERSGLMFGLGEEVTVSVAKVNLDDRKIDFEMLAGGKRVRWSKEDSARQNKDKAQRKSKKASAGKSQDAGSVNAAGKGRGAAKKAAAGKAKAGTSRHEVAKAAAKKQAGKKPRPKKARKKR</sequence>
<dbReference type="GO" id="GO:0006402">
    <property type="term" value="P:mRNA catabolic process"/>
    <property type="evidence" value="ECO:0007669"/>
    <property type="project" value="TreeGrafter"/>
</dbReference>
<dbReference type="NCBIfam" id="TIGR00358">
    <property type="entry name" value="3_prime_RNase"/>
    <property type="match status" value="1"/>
</dbReference>
<dbReference type="RefSeq" id="WP_101895033.1">
    <property type="nucleotide sequence ID" value="NZ_CP022684.1"/>
</dbReference>
<accession>A0A2K9LMU2</accession>
<name>A0A2K9LMU2_9GAMM</name>
<dbReference type="SUPFAM" id="SSF50249">
    <property type="entry name" value="Nucleic acid-binding proteins"/>
    <property type="match status" value="4"/>
</dbReference>
<reference evidence="12" key="1">
    <citation type="submission" date="2017-08" db="EMBL/GenBank/DDBJ databases">
        <title>Direct submision.</title>
        <authorList>
            <person name="Kim S.-J."/>
            <person name="Rhee S.-K."/>
        </authorList>
    </citation>
    <scope>NUCLEOTIDE SEQUENCE [LARGE SCALE GENOMIC DNA]</scope>
    <source>
        <strain evidence="12">GI5</strain>
    </source>
</reference>